<dbReference type="Pfam" id="PF00697">
    <property type="entry name" value="PRAI"/>
    <property type="match status" value="1"/>
</dbReference>
<evidence type="ECO:0000256" key="5">
    <source>
        <dbReference type="ARBA" id="ARBA00022605"/>
    </source>
</evidence>
<sequence>MDVKICGLGTEQTVDVAIASGASHVGFVFYPLSPRHVGPSHAGQLAKRAKDQRIKVVAVTVDAGDGMLDAIIEAISPDMLQLHGKEEPWRIDEIKDRYGLPVMKAISLEGADDLAMIDEYADVADRLLFDAKAPKGSALPGGNGVSFDWSILRDVKGDWFLSGGLSPENVGAALEVCNPGGLDVSSALESAPGVKDPDRIRAFFAAIREAEAA</sequence>
<evidence type="ECO:0000256" key="3">
    <source>
        <dbReference type="ARBA" id="ARBA00012572"/>
    </source>
</evidence>
<comment type="caution">
    <text evidence="11">The sequence shown here is derived from an EMBL/GenBank/DDBJ whole genome shotgun (WGS) entry which is preliminary data.</text>
</comment>
<dbReference type="GO" id="GO:0000162">
    <property type="term" value="P:L-tryptophan biosynthetic process"/>
    <property type="evidence" value="ECO:0007669"/>
    <property type="project" value="UniProtKB-UniRule"/>
</dbReference>
<dbReference type="PANTHER" id="PTHR42894">
    <property type="entry name" value="N-(5'-PHOSPHORIBOSYL)ANTHRANILATE ISOMERASE"/>
    <property type="match status" value="1"/>
</dbReference>
<dbReference type="AlphaFoldDB" id="A0A231V1N9"/>
<keyword evidence="7 9" id="KW-0057">Aromatic amino acid biosynthesis</keyword>
<evidence type="ECO:0000256" key="8">
    <source>
        <dbReference type="ARBA" id="ARBA00023235"/>
    </source>
</evidence>
<evidence type="ECO:0000259" key="10">
    <source>
        <dbReference type="Pfam" id="PF00697"/>
    </source>
</evidence>
<keyword evidence="5 9" id="KW-0028">Amino-acid biosynthesis</keyword>
<dbReference type="Proteomes" id="UP000215405">
    <property type="component" value="Unassembled WGS sequence"/>
</dbReference>
<evidence type="ECO:0000256" key="7">
    <source>
        <dbReference type="ARBA" id="ARBA00023141"/>
    </source>
</evidence>
<dbReference type="CDD" id="cd00405">
    <property type="entry name" value="PRAI"/>
    <property type="match status" value="1"/>
</dbReference>
<evidence type="ECO:0000256" key="2">
    <source>
        <dbReference type="ARBA" id="ARBA00004664"/>
    </source>
</evidence>
<comment type="pathway">
    <text evidence="2 9">Amino-acid biosynthesis; L-tryptophan biosynthesis; L-tryptophan from chorismate: step 3/5.</text>
</comment>
<proteinExistence type="inferred from homology"/>
<dbReference type="EMBL" id="NBYO01000001">
    <property type="protein sequence ID" value="OXT02034.1"/>
    <property type="molecule type" value="Genomic_DNA"/>
</dbReference>
<name>A0A231V1N9_9HYPH</name>
<dbReference type="UniPathway" id="UPA00035">
    <property type="reaction ID" value="UER00042"/>
</dbReference>
<comment type="catalytic activity">
    <reaction evidence="1 9">
        <text>N-(5-phospho-beta-D-ribosyl)anthranilate = 1-(2-carboxyphenylamino)-1-deoxy-D-ribulose 5-phosphate</text>
        <dbReference type="Rhea" id="RHEA:21540"/>
        <dbReference type="ChEBI" id="CHEBI:18277"/>
        <dbReference type="ChEBI" id="CHEBI:58613"/>
        <dbReference type="EC" id="5.3.1.24"/>
    </reaction>
</comment>
<gene>
    <name evidence="9" type="primary">trpF</name>
    <name evidence="11" type="ORF">B7H23_03635</name>
</gene>
<dbReference type="InterPro" id="IPR013785">
    <property type="entry name" value="Aldolase_TIM"/>
</dbReference>
<comment type="similarity">
    <text evidence="9">Belongs to the TrpF family.</text>
</comment>
<dbReference type="HAMAP" id="MF_00135">
    <property type="entry name" value="PRAI"/>
    <property type="match status" value="1"/>
</dbReference>
<dbReference type="InterPro" id="IPR001240">
    <property type="entry name" value="PRAI_dom"/>
</dbReference>
<organism evidence="11 12">
    <name type="scientific">Notoacmeibacter marinus</name>
    <dbReference type="NCBI Taxonomy" id="1876515"/>
    <lineage>
        <taxon>Bacteria</taxon>
        <taxon>Pseudomonadati</taxon>
        <taxon>Pseudomonadota</taxon>
        <taxon>Alphaproteobacteria</taxon>
        <taxon>Hyphomicrobiales</taxon>
        <taxon>Notoacmeibacteraceae</taxon>
        <taxon>Notoacmeibacter</taxon>
    </lineage>
</organism>
<dbReference type="SUPFAM" id="SSF51366">
    <property type="entry name" value="Ribulose-phoshate binding barrel"/>
    <property type="match status" value="1"/>
</dbReference>
<keyword evidence="8 9" id="KW-0413">Isomerase</keyword>
<feature type="domain" description="N-(5'phosphoribosyl) anthranilate isomerase (PRAI)" evidence="10">
    <location>
        <begin position="3"/>
        <end position="205"/>
    </location>
</feature>
<dbReference type="GO" id="GO:0004640">
    <property type="term" value="F:phosphoribosylanthranilate isomerase activity"/>
    <property type="evidence" value="ECO:0007669"/>
    <property type="project" value="UniProtKB-UniRule"/>
</dbReference>
<dbReference type="RefSeq" id="WP_094075997.1">
    <property type="nucleotide sequence ID" value="NZ_NBYO01000001.1"/>
</dbReference>
<evidence type="ECO:0000313" key="11">
    <source>
        <dbReference type="EMBL" id="OXT02034.1"/>
    </source>
</evidence>
<dbReference type="InterPro" id="IPR011060">
    <property type="entry name" value="RibuloseP-bd_barrel"/>
</dbReference>
<protein>
    <recommendedName>
        <fullName evidence="4 9">N-(5'-phosphoribosyl)anthranilate isomerase</fullName>
        <shortName evidence="9">PRAI</shortName>
        <ecNumber evidence="3 9">5.3.1.24</ecNumber>
    </recommendedName>
</protein>
<keyword evidence="12" id="KW-1185">Reference proteome</keyword>
<dbReference type="Gene3D" id="3.20.20.70">
    <property type="entry name" value="Aldolase class I"/>
    <property type="match status" value="1"/>
</dbReference>
<evidence type="ECO:0000256" key="1">
    <source>
        <dbReference type="ARBA" id="ARBA00001164"/>
    </source>
</evidence>
<dbReference type="InterPro" id="IPR044643">
    <property type="entry name" value="TrpF_fam"/>
</dbReference>
<evidence type="ECO:0000256" key="6">
    <source>
        <dbReference type="ARBA" id="ARBA00022822"/>
    </source>
</evidence>
<keyword evidence="6 9" id="KW-0822">Tryptophan biosynthesis</keyword>
<reference evidence="12" key="1">
    <citation type="journal article" date="2017" name="Int. J. Syst. Evol. Microbiol.">
        <title>Notoacmeibacter marinus gen. nov., sp. nov., isolated from the gut of a limpet and proposal of Notoacmeibacteraceae fam. nov. in the order Rhizobiales of the class Alphaproteobacteria.</title>
        <authorList>
            <person name="Huang Z."/>
            <person name="Guo F."/>
            <person name="Lai Q."/>
        </authorList>
    </citation>
    <scope>NUCLEOTIDE SEQUENCE [LARGE SCALE GENOMIC DNA]</scope>
    <source>
        <strain evidence="12">XMTR2A4</strain>
    </source>
</reference>
<dbReference type="EC" id="5.3.1.24" evidence="3 9"/>
<accession>A0A231V1N9</accession>
<evidence type="ECO:0000256" key="9">
    <source>
        <dbReference type="HAMAP-Rule" id="MF_00135"/>
    </source>
</evidence>
<dbReference type="PANTHER" id="PTHR42894:SF1">
    <property type="entry name" value="N-(5'-PHOSPHORIBOSYL)ANTHRANILATE ISOMERASE"/>
    <property type="match status" value="1"/>
</dbReference>
<evidence type="ECO:0000256" key="4">
    <source>
        <dbReference type="ARBA" id="ARBA00022272"/>
    </source>
</evidence>
<dbReference type="NCBIfam" id="NF002295">
    <property type="entry name" value="PRK01222.1-1"/>
    <property type="match status" value="1"/>
</dbReference>
<evidence type="ECO:0000313" key="12">
    <source>
        <dbReference type="Proteomes" id="UP000215405"/>
    </source>
</evidence>